<name>A0A6L5QKJ8_9BURK</name>
<keyword evidence="1" id="KW-1133">Transmembrane helix</keyword>
<feature type="transmembrane region" description="Helical" evidence="1">
    <location>
        <begin position="38"/>
        <end position="56"/>
    </location>
</feature>
<sequence length="106" mass="11429">MLWLASFYGVASVACFIAYALDKAAAVERRQRIAERTLLLLGLFCGWPGGLLAQQLLRHKSSKTSFQIKFGLTVLLNVALVLAATIQMDMSPEIHPAPSAVTTPAA</sequence>
<keyword evidence="1" id="KW-0812">Transmembrane</keyword>
<dbReference type="EMBL" id="WKJM01000019">
    <property type="protein sequence ID" value="MRX10239.1"/>
    <property type="molecule type" value="Genomic_DNA"/>
</dbReference>
<dbReference type="AlphaFoldDB" id="A0A6L5QKJ8"/>
<gene>
    <name evidence="2" type="ORF">GJ697_20605</name>
</gene>
<accession>A0A6L5QKJ8</accession>
<dbReference type="Pfam" id="PF06961">
    <property type="entry name" value="DUF1294"/>
    <property type="match status" value="1"/>
</dbReference>
<evidence type="ECO:0000313" key="3">
    <source>
        <dbReference type="Proteomes" id="UP000481037"/>
    </source>
</evidence>
<dbReference type="InterPro" id="IPR010718">
    <property type="entry name" value="DUF1294"/>
</dbReference>
<evidence type="ECO:0000256" key="1">
    <source>
        <dbReference type="SAM" id="Phobius"/>
    </source>
</evidence>
<evidence type="ECO:0000313" key="2">
    <source>
        <dbReference type="EMBL" id="MRX10239.1"/>
    </source>
</evidence>
<proteinExistence type="predicted"/>
<organism evidence="2 3">
    <name type="scientific">Duganella alba</name>
    <dbReference type="NCBI Taxonomy" id="2666081"/>
    <lineage>
        <taxon>Bacteria</taxon>
        <taxon>Pseudomonadati</taxon>
        <taxon>Pseudomonadota</taxon>
        <taxon>Betaproteobacteria</taxon>
        <taxon>Burkholderiales</taxon>
        <taxon>Oxalobacteraceae</taxon>
        <taxon>Telluria group</taxon>
        <taxon>Duganella</taxon>
    </lineage>
</organism>
<protein>
    <submittedName>
        <fullName evidence="2">DUF1294 domain-containing protein</fullName>
    </submittedName>
</protein>
<feature type="transmembrane region" description="Helical" evidence="1">
    <location>
        <begin position="6"/>
        <end position="26"/>
    </location>
</feature>
<reference evidence="2 3" key="1">
    <citation type="submission" date="2019-11" db="EMBL/GenBank/DDBJ databases">
        <title>Novel species isolated from a subtropical stream in China.</title>
        <authorList>
            <person name="Lu H."/>
        </authorList>
    </citation>
    <scope>NUCLEOTIDE SEQUENCE [LARGE SCALE GENOMIC DNA]</scope>
    <source>
        <strain evidence="2 3">FT25W</strain>
    </source>
</reference>
<comment type="caution">
    <text evidence="2">The sequence shown here is derived from an EMBL/GenBank/DDBJ whole genome shotgun (WGS) entry which is preliminary data.</text>
</comment>
<keyword evidence="1" id="KW-0472">Membrane</keyword>
<keyword evidence="3" id="KW-1185">Reference proteome</keyword>
<dbReference type="Proteomes" id="UP000481037">
    <property type="component" value="Unassembled WGS sequence"/>
</dbReference>
<feature type="transmembrane region" description="Helical" evidence="1">
    <location>
        <begin position="68"/>
        <end position="86"/>
    </location>
</feature>